<dbReference type="Pfam" id="PF22936">
    <property type="entry name" value="Pol_BBD"/>
    <property type="match status" value="1"/>
</dbReference>
<dbReference type="AlphaFoldDB" id="A0A060Q1M1"/>
<dbReference type="EMBL" id="AB917429">
    <property type="protein sequence ID" value="BAP00547.1"/>
    <property type="molecule type" value="Genomic_DNA"/>
</dbReference>
<dbReference type="InterPro" id="IPR054722">
    <property type="entry name" value="PolX-like_BBD"/>
</dbReference>
<protein>
    <submittedName>
        <fullName evidence="3">Uncharacterized protein</fullName>
    </submittedName>
</protein>
<evidence type="ECO:0000259" key="1">
    <source>
        <dbReference type="Pfam" id="PF14244"/>
    </source>
</evidence>
<evidence type="ECO:0000313" key="3">
    <source>
        <dbReference type="EMBL" id="BAP00547.1"/>
    </source>
</evidence>
<proteinExistence type="predicted"/>
<dbReference type="PANTHER" id="PTHR37610:SF78">
    <property type="entry name" value="GAG-POLYPEPTIDE OF LTR COPIA-TYPE-RELATED"/>
    <property type="match status" value="1"/>
</dbReference>
<dbReference type="Pfam" id="PF14244">
    <property type="entry name" value="Retrotran_gag_3"/>
    <property type="match status" value="1"/>
</dbReference>
<accession>A0A060Q1M1</accession>
<feature type="domain" description="Retrovirus-related Pol polyprotein from transposon TNT 1-94-like beta-barrel" evidence="2">
    <location>
        <begin position="303"/>
        <end position="376"/>
    </location>
</feature>
<dbReference type="PANTHER" id="PTHR37610">
    <property type="entry name" value="CCHC-TYPE DOMAIN-CONTAINING PROTEIN"/>
    <property type="match status" value="1"/>
</dbReference>
<evidence type="ECO:0000259" key="2">
    <source>
        <dbReference type="Pfam" id="PF22936"/>
    </source>
</evidence>
<name>A0A060Q1M1_SOLME</name>
<organism evidence="3">
    <name type="scientific">Solanum melongena</name>
    <name type="common">Eggplant</name>
    <name type="synonym">Aubergine</name>
    <dbReference type="NCBI Taxonomy" id="223891"/>
    <lineage>
        <taxon>Eukaryota</taxon>
        <taxon>Viridiplantae</taxon>
        <taxon>Streptophyta</taxon>
        <taxon>Embryophyta</taxon>
        <taxon>Tracheophyta</taxon>
        <taxon>Spermatophyta</taxon>
        <taxon>Magnoliopsida</taxon>
        <taxon>eudicotyledons</taxon>
        <taxon>Gunneridae</taxon>
        <taxon>Pentapetalae</taxon>
        <taxon>asterids</taxon>
        <taxon>lamiids</taxon>
        <taxon>Solanales</taxon>
        <taxon>Solanaceae</taxon>
        <taxon>Solanoideae</taxon>
        <taxon>Solaneae</taxon>
        <taxon>Solanum</taxon>
    </lineage>
</organism>
<reference evidence="3" key="1">
    <citation type="submission" date="2014-03" db="EMBL/GenBank/DDBJ databases">
        <title>Draft genome sequence of eggplant.</title>
        <authorList>
            <person name="Fukuoka H."/>
            <person name="Miyatake K."/>
        </authorList>
    </citation>
    <scope>NUCLEOTIDE SEQUENCE</scope>
</reference>
<sequence>MAIMADSGTNATAGTIEQVETLDHIERRRNHPLYLNNSDTPGCILTSVQLTGTENYSLWSRSMLINLRAKSKLGFVLEICRKGDYRGEMEEQWEKCNAFMLAWIMNTVSKELLNSIVYATDAAMVWADLKERFDKSDFDDESFAYVGKAYAMIMAYESQRLTASLHIGNSMPEQLNGYPPDWKFKRKLGTPANLMHHGRHQDAVNAVNHVPTVKTEMELRDEFAPADVMMKGKNVESDTLLNTQLTFTPSQYNRILHMLERKESGTSSGKASDSMANMAGMITVLSVKTDSTQFKAETGKENWIVDSGATCHMTSKLDRFSHASSCVNKVVHLPNGEVAQVSHTGYCTTINGRILDNVLVVPAFKHNLLSVSKLTRQLHCSVNFFPEFFVLQDLSTGRVKGIGKESGGLYYLPTALQCEAAAALCEEAKGNQAVLTAALQCSSKDELLWHNRLPTHKLPCQPFSSPYKDTHILDSTSPPYQNRAHLHV</sequence>
<dbReference type="InterPro" id="IPR029472">
    <property type="entry name" value="Copia-like_N"/>
</dbReference>
<feature type="domain" description="Retrotransposon Copia-like N-terminal" evidence="1">
    <location>
        <begin position="37"/>
        <end position="76"/>
    </location>
</feature>